<dbReference type="InterPro" id="IPR037588">
    <property type="entry name" value="MLST8"/>
</dbReference>
<sequence>MSQNDPWLFQTVSMVAFSPGGDLMYSAGYDCKVRIYDVTRNGIPEKSDVALRHKAPVDLLSVSAQGLLATGCQRSKKNSIKVVDPYEAIEHCDEDFNPVMCNFSSRKAAERPGNGIFPSALRFDPSGDYLLAGFASTSREEMTSGETCLWDVRTGEQLSISPETRNVFDVAWNLNRWQRPLFAVGCVAGVNVNRGVRSVIKMYDLRTHGKYGLSMELDCPALDMNDVMFSPYDENIIVAGCTNGKTYIWDLRQSQPEDHLYSLVHGEPLMELGDGDAESRERLDTGIRFCSWGPDRRNFYTGSSDGVVKVWDPYRAPEDVFVKDVIELNSGIMSGAFSPDYTSLLLGEVNGTINVLEVGQSDRSIRDAGPMALIASEKHPVFDDEETGRQMKAGHQSQDEGQHEGEINDSGIATARRLLRTGQMTLRPMGSLPIRQAVQGPNYAGPWDQAEDADHLRKASLKLQRRFSSPPTIHCDIPACRDAAANKKLVPEEAGDSGRSAGRIPEKLRSLGREREKEGNNRKMIVAPTLKCSSCHARPARPRADGDNDDVESESLCERCGFSCFRCGDSAEVVDERVEEVVCPSCGLRWRADILGYKLLSGIPTSSGGGKTMKREMAREKDRRRGHDYLAGEGEECVEEYYHGLWQDRPPSPL</sequence>
<reference evidence="4" key="1">
    <citation type="submission" date="2020-04" db="EMBL/GenBank/DDBJ databases">
        <title>Genome Assembly and Annotation of Botryosphaeria dothidea sdau 11-99, a Latent Pathogen of Apple Fruit Ring Rot in China.</title>
        <authorList>
            <person name="Yu C."/>
            <person name="Diao Y."/>
            <person name="Lu Q."/>
            <person name="Zhao J."/>
            <person name="Cui S."/>
            <person name="Peng C."/>
            <person name="He B."/>
            <person name="Liu H."/>
        </authorList>
    </citation>
    <scope>NUCLEOTIDE SEQUENCE [LARGE SCALE GENOMIC DNA]</scope>
    <source>
        <strain evidence="4">Sdau11-99</strain>
    </source>
</reference>
<evidence type="ECO:0000313" key="4">
    <source>
        <dbReference type="EMBL" id="KAF4303847.1"/>
    </source>
</evidence>
<keyword evidence="5" id="KW-1185">Reference proteome</keyword>
<dbReference type="AlphaFoldDB" id="A0A8H4IP32"/>
<feature type="compositionally biased region" description="Basic and acidic residues" evidence="3">
    <location>
        <begin position="613"/>
        <end position="626"/>
    </location>
</feature>
<dbReference type="GO" id="GO:0031929">
    <property type="term" value="P:TOR signaling"/>
    <property type="evidence" value="ECO:0007669"/>
    <property type="project" value="InterPro"/>
</dbReference>
<keyword evidence="2" id="KW-0853">WD repeat</keyword>
<protein>
    <submittedName>
        <fullName evidence="4">Uncharacterized protein</fullName>
    </submittedName>
</protein>
<feature type="region of interest" description="Disordered" evidence="3">
    <location>
        <begin position="386"/>
        <end position="410"/>
    </location>
</feature>
<feature type="region of interest" description="Disordered" evidence="3">
    <location>
        <begin position="490"/>
        <end position="519"/>
    </location>
</feature>
<organism evidence="4 5">
    <name type="scientific">Botryosphaeria dothidea</name>
    <dbReference type="NCBI Taxonomy" id="55169"/>
    <lineage>
        <taxon>Eukaryota</taxon>
        <taxon>Fungi</taxon>
        <taxon>Dikarya</taxon>
        <taxon>Ascomycota</taxon>
        <taxon>Pezizomycotina</taxon>
        <taxon>Dothideomycetes</taxon>
        <taxon>Dothideomycetes incertae sedis</taxon>
        <taxon>Botryosphaeriales</taxon>
        <taxon>Botryosphaeriaceae</taxon>
        <taxon>Botryosphaeria</taxon>
    </lineage>
</organism>
<dbReference type="GO" id="GO:0031932">
    <property type="term" value="C:TORC2 complex"/>
    <property type="evidence" value="ECO:0007669"/>
    <property type="project" value="InterPro"/>
</dbReference>
<dbReference type="Proteomes" id="UP000572817">
    <property type="component" value="Unassembled WGS sequence"/>
</dbReference>
<dbReference type="InterPro" id="IPR001680">
    <property type="entry name" value="WD40_rpt"/>
</dbReference>
<dbReference type="InterPro" id="IPR015943">
    <property type="entry name" value="WD40/YVTN_repeat-like_dom_sf"/>
</dbReference>
<feature type="region of interest" description="Disordered" evidence="3">
    <location>
        <begin position="606"/>
        <end position="626"/>
    </location>
</feature>
<gene>
    <name evidence="4" type="ORF">GTA08_BOTSDO07819</name>
</gene>
<accession>A0A8H4IP32</accession>
<comment type="caution">
    <text evidence="4">The sequence shown here is derived from an EMBL/GenBank/DDBJ whole genome shotgun (WGS) entry which is preliminary data.</text>
</comment>
<comment type="similarity">
    <text evidence="1">Belongs to the WD repeat LST8 family.</text>
</comment>
<dbReference type="GO" id="GO:0032956">
    <property type="term" value="P:regulation of actin cytoskeleton organization"/>
    <property type="evidence" value="ECO:0007669"/>
    <property type="project" value="TreeGrafter"/>
</dbReference>
<dbReference type="Pfam" id="PF00400">
    <property type="entry name" value="WD40"/>
    <property type="match status" value="2"/>
</dbReference>
<feature type="compositionally biased region" description="Basic and acidic residues" evidence="3">
    <location>
        <begin position="504"/>
        <end position="519"/>
    </location>
</feature>
<evidence type="ECO:0000256" key="3">
    <source>
        <dbReference type="SAM" id="MobiDB-lite"/>
    </source>
</evidence>
<feature type="repeat" description="WD" evidence="2">
    <location>
        <begin position="291"/>
        <end position="312"/>
    </location>
</feature>
<evidence type="ECO:0000313" key="5">
    <source>
        <dbReference type="Proteomes" id="UP000572817"/>
    </source>
</evidence>
<dbReference type="Gene3D" id="2.130.10.10">
    <property type="entry name" value="YVTN repeat-like/Quinoprotein amine dehydrogenase"/>
    <property type="match status" value="1"/>
</dbReference>
<dbReference type="OrthoDB" id="10248252at2759"/>
<dbReference type="SMART" id="SM00320">
    <property type="entry name" value="WD40"/>
    <property type="match status" value="5"/>
</dbReference>
<dbReference type="PANTHER" id="PTHR19842:SF2">
    <property type="entry name" value="WD REPEAT PROTEIN (AFU_ORTHOLOGUE AFUA_5G04300)"/>
    <property type="match status" value="1"/>
</dbReference>
<dbReference type="PANTHER" id="PTHR19842">
    <property type="entry name" value="G BETA-LIKE PROTEIN GBL"/>
    <property type="match status" value="1"/>
</dbReference>
<name>A0A8H4IP32_9PEZI</name>
<dbReference type="EMBL" id="WWBZ02000051">
    <property type="protein sequence ID" value="KAF4303847.1"/>
    <property type="molecule type" value="Genomic_DNA"/>
</dbReference>
<dbReference type="PROSITE" id="PS50082">
    <property type="entry name" value="WD_REPEATS_2"/>
    <property type="match status" value="1"/>
</dbReference>
<proteinExistence type="inferred from homology"/>
<feature type="compositionally biased region" description="Basic and acidic residues" evidence="3">
    <location>
        <begin position="397"/>
        <end position="406"/>
    </location>
</feature>
<evidence type="ECO:0000256" key="2">
    <source>
        <dbReference type="PROSITE-ProRule" id="PRU00221"/>
    </source>
</evidence>
<dbReference type="GO" id="GO:0031931">
    <property type="term" value="C:TORC1 complex"/>
    <property type="evidence" value="ECO:0007669"/>
    <property type="project" value="InterPro"/>
</dbReference>
<dbReference type="SUPFAM" id="SSF50978">
    <property type="entry name" value="WD40 repeat-like"/>
    <property type="match status" value="1"/>
</dbReference>
<evidence type="ECO:0000256" key="1">
    <source>
        <dbReference type="ARBA" id="ARBA00009890"/>
    </source>
</evidence>
<dbReference type="InterPro" id="IPR036322">
    <property type="entry name" value="WD40_repeat_dom_sf"/>
</dbReference>